<feature type="signal peptide" evidence="1">
    <location>
        <begin position="1"/>
        <end position="29"/>
    </location>
</feature>
<dbReference type="Proteomes" id="UP000622797">
    <property type="component" value="Unassembled WGS sequence"/>
</dbReference>
<evidence type="ECO:0000256" key="1">
    <source>
        <dbReference type="SAM" id="SignalP"/>
    </source>
</evidence>
<name>A0A8H4X7L2_9HYPO</name>
<evidence type="ECO:0000313" key="2">
    <source>
        <dbReference type="EMBL" id="KAF4963964.1"/>
    </source>
</evidence>
<keyword evidence="1" id="KW-0732">Signal</keyword>
<proteinExistence type="predicted"/>
<reference evidence="2" key="2">
    <citation type="submission" date="2020-05" db="EMBL/GenBank/DDBJ databases">
        <authorList>
            <person name="Kim H.-S."/>
            <person name="Proctor R.H."/>
            <person name="Brown D.W."/>
        </authorList>
    </citation>
    <scope>NUCLEOTIDE SEQUENCE</scope>
    <source>
        <strain evidence="2">NRRL 20472</strain>
    </source>
</reference>
<protein>
    <submittedName>
        <fullName evidence="2">Uncharacterized protein</fullName>
    </submittedName>
</protein>
<accession>A0A8H4X7L2</accession>
<keyword evidence="3" id="KW-1185">Reference proteome</keyword>
<gene>
    <name evidence="2" type="ORF">FSARC_8099</name>
</gene>
<comment type="caution">
    <text evidence="2">The sequence shown here is derived from an EMBL/GenBank/DDBJ whole genome shotgun (WGS) entry which is preliminary data.</text>
</comment>
<dbReference type="AlphaFoldDB" id="A0A8H4X7L2"/>
<feature type="chain" id="PRO_5034008735" evidence="1">
    <location>
        <begin position="30"/>
        <end position="494"/>
    </location>
</feature>
<dbReference type="EMBL" id="JABEXW010000439">
    <property type="protein sequence ID" value="KAF4963964.1"/>
    <property type="molecule type" value="Genomic_DNA"/>
</dbReference>
<reference evidence="2" key="1">
    <citation type="journal article" date="2020" name="BMC Genomics">
        <title>Correction to: Identification and distribution of gene clusters required for synthesis of sphingolipid metabolism inhibitors in diverse species of the filamentous fungus Fusarium.</title>
        <authorList>
            <person name="Kim H.S."/>
            <person name="Lohmar J.M."/>
            <person name="Busman M."/>
            <person name="Brown D.W."/>
            <person name="Naumann T.A."/>
            <person name="Divon H.H."/>
            <person name="Lysoe E."/>
            <person name="Uhlig S."/>
            <person name="Proctor R.H."/>
        </authorList>
    </citation>
    <scope>NUCLEOTIDE SEQUENCE</scope>
    <source>
        <strain evidence="2">NRRL 20472</strain>
    </source>
</reference>
<sequence>MTLNTRVKPPGLLTIALLTLSADLHIVYGQQWTSKDYCPTKIDAKISRGSQFGTASAVHEAMKTCSTVDELTIRMGTMGCTDICVHISLPFALDGSDRYLSAPSILELEGYSFDHSEWDTIVPERPHWSEEDGSWPTPSSTNPIVRWASDRYHRGRMFANKAKEGYWGPFSGPCGKADAWYKWRHVSKEQRSKDSTELWLDAMDFSRVHTLSIRESRGTTIKPNGTAFYHRFPKELPSLKSLAIGDRWDDDRVSTPAPESTASKRPKALDFILAFPVASLTSFSWTESGTCENDVFEAVLKHHGASLQELEWTSSEIDYDPRPVLSNSQLQSLGSLAPELTNLTIDLNRENNDWPYQKLKILAQSVSHLTNLTIYLNLQSEQKHNSSEMTIEPGYVPPQVQPMAQPLLTSDAARKMFDVLRKAQPNKELETVTFREGDWLRPLVGPVWDSVEDEDWKTDVRVWVVCTVFGPDGVRLDREPSCQAGNNSLTGTRM</sequence>
<evidence type="ECO:0000313" key="3">
    <source>
        <dbReference type="Proteomes" id="UP000622797"/>
    </source>
</evidence>
<dbReference type="OrthoDB" id="3945550at2759"/>
<organism evidence="2 3">
    <name type="scientific">Fusarium sarcochroum</name>
    <dbReference type="NCBI Taxonomy" id="1208366"/>
    <lineage>
        <taxon>Eukaryota</taxon>
        <taxon>Fungi</taxon>
        <taxon>Dikarya</taxon>
        <taxon>Ascomycota</taxon>
        <taxon>Pezizomycotina</taxon>
        <taxon>Sordariomycetes</taxon>
        <taxon>Hypocreomycetidae</taxon>
        <taxon>Hypocreales</taxon>
        <taxon>Nectriaceae</taxon>
        <taxon>Fusarium</taxon>
        <taxon>Fusarium lateritium species complex</taxon>
    </lineage>
</organism>